<feature type="transmembrane region" description="Helical" evidence="5">
    <location>
        <begin position="156"/>
        <end position="178"/>
    </location>
</feature>
<dbReference type="VEuPathDB" id="FungiDB:yc1106_07482"/>
<protein>
    <submittedName>
        <fullName evidence="6">RTA1 protein</fullName>
    </submittedName>
</protein>
<feature type="transmembrane region" description="Helical" evidence="5">
    <location>
        <begin position="12"/>
        <end position="34"/>
    </location>
</feature>
<dbReference type="Proteomes" id="UP001056012">
    <property type="component" value="Chromosome 5"/>
</dbReference>
<feature type="transmembrane region" description="Helical" evidence="5">
    <location>
        <begin position="235"/>
        <end position="256"/>
    </location>
</feature>
<feature type="transmembrane region" description="Helical" evidence="5">
    <location>
        <begin position="77"/>
        <end position="99"/>
    </location>
</feature>
<keyword evidence="4 5" id="KW-0472">Membrane</keyword>
<feature type="transmembrane region" description="Helical" evidence="5">
    <location>
        <begin position="198"/>
        <end position="215"/>
    </location>
</feature>
<keyword evidence="3 5" id="KW-1133">Transmembrane helix</keyword>
<gene>
    <name evidence="6" type="ORF">yc1106_07482</name>
</gene>
<evidence type="ECO:0000256" key="2">
    <source>
        <dbReference type="ARBA" id="ARBA00022692"/>
    </source>
</evidence>
<dbReference type="AlphaFoldDB" id="A0A9Q8ZHF3"/>
<feature type="transmembrane region" description="Helical" evidence="5">
    <location>
        <begin position="46"/>
        <end position="65"/>
    </location>
</feature>
<evidence type="ECO:0000256" key="1">
    <source>
        <dbReference type="ARBA" id="ARBA00004141"/>
    </source>
</evidence>
<sequence length="274" mass="30100">MSDSPPPKYVLWPYTPSLPGGIVAAIIMSSLFLFHTYKLIRHRTWFCIPFVVGALCESIGYSARAAAHNDTVSTRPYIIQSTLILLAPILFAASVYMILGRMVRRTASTDYSVIRVAWVTKIFVGGDVLCFMVQGAGAGLLVSASTASGFKRGENVILGGLVLQILLFGFFVVVAAVWHVRLRNQPTAEAATIKWEGLMAKLYAASGCIMLRNVFRVVEYGMGSDGYLITHEWPIYVFDFLLMVATLGVSVCWYGADIQRRGRKGDVELSAARV</sequence>
<comment type="subcellular location">
    <subcellularLocation>
        <location evidence="1">Membrane</location>
        <topology evidence="1">Multi-pass membrane protein</topology>
    </subcellularLocation>
</comment>
<feature type="transmembrane region" description="Helical" evidence="5">
    <location>
        <begin position="119"/>
        <end position="144"/>
    </location>
</feature>
<evidence type="ECO:0000256" key="5">
    <source>
        <dbReference type="SAM" id="Phobius"/>
    </source>
</evidence>
<keyword evidence="2 5" id="KW-0812">Transmembrane</keyword>
<evidence type="ECO:0000313" key="7">
    <source>
        <dbReference type="Proteomes" id="UP001056012"/>
    </source>
</evidence>
<name>A0A9Q8ZHF3_CURCL</name>
<proteinExistence type="predicted"/>
<dbReference type="PANTHER" id="PTHR31465:SF35">
    <property type="entry name" value="RTA1 DOMAIN PROTEIN-RELATED"/>
    <property type="match status" value="1"/>
</dbReference>
<evidence type="ECO:0000256" key="4">
    <source>
        <dbReference type="ARBA" id="ARBA00023136"/>
    </source>
</evidence>
<dbReference type="Pfam" id="PF04479">
    <property type="entry name" value="RTA1"/>
    <property type="match status" value="1"/>
</dbReference>
<dbReference type="EMBL" id="CP089278">
    <property type="protein sequence ID" value="USP80208.1"/>
    <property type="molecule type" value="Genomic_DNA"/>
</dbReference>
<organism evidence="6 7">
    <name type="scientific">Curvularia clavata</name>
    <dbReference type="NCBI Taxonomy" id="95742"/>
    <lineage>
        <taxon>Eukaryota</taxon>
        <taxon>Fungi</taxon>
        <taxon>Dikarya</taxon>
        <taxon>Ascomycota</taxon>
        <taxon>Pezizomycotina</taxon>
        <taxon>Dothideomycetes</taxon>
        <taxon>Pleosporomycetidae</taxon>
        <taxon>Pleosporales</taxon>
        <taxon>Pleosporineae</taxon>
        <taxon>Pleosporaceae</taxon>
        <taxon>Curvularia</taxon>
    </lineage>
</organism>
<dbReference type="InterPro" id="IPR007568">
    <property type="entry name" value="RTA1"/>
</dbReference>
<evidence type="ECO:0000313" key="6">
    <source>
        <dbReference type="EMBL" id="USP80208.1"/>
    </source>
</evidence>
<accession>A0A9Q8ZHF3</accession>
<reference evidence="6" key="1">
    <citation type="submission" date="2021-12" db="EMBL/GenBank/DDBJ databases">
        <title>Curvularia clavata genome.</title>
        <authorList>
            <person name="Cao Y."/>
        </authorList>
    </citation>
    <scope>NUCLEOTIDE SEQUENCE</scope>
    <source>
        <strain evidence="6">Yc1106</strain>
    </source>
</reference>
<dbReference type="OrthoDB" id="3358017at2759"/>
<dbReference type="GO" id="GO:0016020">
    <property type="term" value="C:membrane"/>
    <property type="evidence" value="ECO:0007669"/>
    <property type="project" value="UniProtKB-SubCell"/>
</dbReference>
<dbReference type="PANTHER" id="PTHR31465">
    <property type="entry name" value="PROTEIN RTA1-RELATED"/>
    <property type="match status" value="1"/>
</dbReference>
<evidence type="ECO:0000256" key="3">
    <source>
        <dbReference type="ARBA" id="ARBA00022989"/>
    </source>
</evidence>
<keyword evidence="7" id="KW-1185">Reference proteome</keyword>